<sequence>MITGDVKNKLDKLWNAMWSNQMTNPWIDIQQITYLIFIKSLDDNQIKQERIVNDQIAHGIKATLKDPIFKSGTYTDKDNKISVPYKDLRWSTFKHFEPKKMFDNLKNNVFPFIKQLKSDKATAFANFMEKAEFAVTTPYILSKMVDSLSDETLGFSNKDLMGDCYEYLLSKMATSGDNGQFRTPRHITQMMVELVQPTLKDTIVDPAMGTAGFLTSAAQYIQAHYSKELFNKTNKTHFHNEMFTGFDTDTDMLRIGCMNMTLHNVDNPTIKYNNSLSQDYDEKGKYSLILANPPFSGSLEPSTVSNSLNAISGGTKATELLFLALFLRLLQVGGRCASVVPVGVLNNTNEKAYTILRKELVENQKLEAVIFMPSGVFEPYSGVQTGILIFTKTNSGGTGKVWFYNMENDGLTLNKKRDPIDDNDIPDIVARFHNLKGEAKRTRKDKSFLVDKDEIVKNDYVLSFNKYHEREIVQQEFRPVQDILNSITTLEKQFKDVMAEIGKGI</sequence>
<keyword evidence="5" id="KW-0949">S-adenosyl-L-methionine</keyword>
<proteinExistence type="inferred from homology"/>
<dbReference type="InterPro" id="IPR051537">
    <property type="entry name" value="DNA_Adenine_Mtase"/>
</dbReference>
<dbReference type="InterPro" id="IPR003356">
    <property type="entry name" value="DNA_methylase_A-5"/>
</dbReference>
<evidence type="ECO:0000256" key="2">
    <source>
        <dbReference type="ARBA" id="ARBA00011900"/>
    </source>
</evidence>
<feature type="domain" description="DNA methylase adenine-specific" evidence="8">
    <location>
        <begin position="157"/>
        <end position="471"/>
    </location>
</feature>
<keyword evidence="3 10" id="KW-0489">Methyltransferase</keyword>
<evidence type="ECO:0000256" key="6">
    <source>
        <dbReference type="ARBA" id="ARBA00022747"/>
    </source>
</evidence>
<evidence type="ECO:0000256" key="3">
    <source>
        <dbReference type="ARBA" id="ARBA00022603"/>
    </source>
</evidence>
<evidence type="ECO:0000256" key="4">
    <source>
        <dbReference type="ARBA" id="ARBA00022679"/>
    </source>
</evidence>
<evidence type="ECO:0000256" key="1">
    <source>
        <dbReference type="ARBA" id="ARBA00006594"/>
    </source>
</evidence>
<dbReference type="GO" id="GO:0009307">
    <property type="term" value="P:DNA restriction-modification system"/>
    <property type="evidence" value="ECO:0007669"/>
    <property type="project" value="UniProtKB-KW"/>
</dbReference>
<dbReference type="GO" id="GO:0008170">
    <property type="term" value="F:N-methyltransferase activity"/>
    <property type="evidence" value="ECO:0007669"/>
    <property type="project" value="InterPro"/>
</dbReference>
<evidence type="ECO:0000259" key="9">
    <source>
        <dbReference type="Pfam" id="PF12161"/>
    </source>
</evidence>
<dbReference type="InterPro" id="IPR029063">
    <property type="entry name" value="SAM-dependent_MTases_sf"/>
</dbReference>
<organism evidence="10 11">
    <name type="scientific">Candidatus Avelusimicrobium gallicola</name>
    <dbReference type="NCBI Taxonomy" id="2562704"/>
    <lineage>
        <taxon>Bacteria</taxon>
        <taxon>Pseudomonadati</taxon>
        <taxon>Elusimicrobiota</taxon>
        <taxon>Elusimicrobia</taxon>
        <taxon>Elusimicrobiales</taxon>
        <taxon>Elusimicrobiaceae</taxon>
        <taxon>Candidatus Avelusimicrobium</taxon>
    </lineage>
</organism>
<comment type="catalytic activity">
    <reaction evidence="7">
        <text>a 2'-deoxyadenosine in DNA + S-adenosyl-L-methionine = an N(6)-methyl-2'-deoxyadenosine in DNA + S-adenosyl-L-homocysteine + H(+)</text>
        <dbReference type="Rhea" id="RHEA:15197"/>
        <dbReference type="Rhea" id="RHEA-COMP:12418"/>
        <dbReference type="Rhea" id="RHEA-COMP:12419"/>
        <dbReference type="ChEBI" id="CHEBI:15378"/>
        <dbReference type="ChEBI" id="CHEBI:57856"/>
        <dbReference type="ChEBI" id="CHEBI:59789"/>
        <dbReference type="ChEBI" id="CHEBI:90615"/>
        <dbReference type="ChEBI" id="CHEBI:90616"/>
        <dbReference type="EC" id="2.1.1.72"/>
    </reaction>
</comment>
<dbReference type="InterPro" id="IPR038333">
    <property type="entry name" value="T1MK-like_N_sf"/>
</dbReference>
<evidence type="ECO:0000313" key="11">
    <source>
        <dbReference type="Proteomes" id="UP000725649"/>
    </source>
</evidence>
<dbReference type="GO" id="GO:0032259">
    <property type="term" value="P:methylation"/>
    <property type="evidence" value="ECO:0007669"/>
    <property type="project" value="UniProtKB-KW"/>
</dbReference>
<dbReference type="AlphaFoldDB" id="A0A928DR45"/>
<accession>A0A928DR45</accession>
<dbReference type="EMBL" id="SUVG01000003">
    <property type="protein sequence ID" value="MBE6421142.1"/>
    <property type="molecule type" value="Genomic_DNA"/>
</dbReference>
<name>A0A928DR45_9BACT</name>
<dbReference type="Pfam" id="PF12161">
    <property type="entry name" value="HsdM_N"/>
    <property type="match status" value="1"/>
</dbReference>
<keyword evidence="6" id="KW-0680">Restriction system</keyword>
<comment type="similarity">
    <text evidence="1">Belongs to the N(4)/N(6)-methyltransferase family.</text>
</comment>
<evidence type="ECO:0000256" key="7">
    <source>
        <dbReference type="ARBA" id="ARBA00047942"/>
    </source>
</evidence>
<dbReference type="Gene3D" id="3.40.50.150">
    <property type="entry name" value="Vaccinia Virus protein VP39"/>
    <property type="match status" value="1"/>
</dbReference>
<protein>
    <recommendedName>
        <fullName evidence="2">site-specific DNA-methyltransferase (adenine-specific)</fullName>
        <ecNumber evidence="2">2.1.1.72</ecNumber>
    </recommendedName>
</protein>
<comment type="caution">
    <text evidence="10">The sequence shown here is derived from an EMBL/GenBank/DDBJ whole genome shotgun (WGS) entry which is preliminary data.</text>
</comment>
<dbReference type="PROSITE" id="PS00092">
    <property type="entry name" value="N6_MTASE"/>
    <property type="match status" value="1"/>
</dbReference>
<feature type="domain" description="N6 adenine-specific DNA methyltransferase N-terminal" evidence="9">
    <location>
        <begin position="7"/>
        <end position="146"/>
    </location>
</feature>
<dbReference type="Proteomes" id="UP000725649">
    <property type="component" value="Unassembled WGS sequence"/>
</dbReference>
<gene>
    <name evidence="10" type="ORF">E7027_03275</name>
</gene>
<evidence type="ECO:0000259" key="8">
    <source>
        <dbReference type="Pfam" id="PF02384"/>
    </source>
</evidence>
<dbReference type="Gene3D" id="1.20.1260.30">
    <property type="match status" value="1"/>
</dbReference>
<dbReference type="SUPFAM" id="SSF53335">
    <property type="entry name" value="S-adenosyl-L-methionine-dependent methyltransferases"/>
    <property type="match status" value="1"/>
</dbReference>
<reference evidence="10" key="1">
    <citation type="submission" date="2019-04" db="EMBL/GenBank/DDBJ databases">
        <title>Evolution of Biomass-Degrading Anaerobic Consortia Revealed by Metagenomics.</title>
        <authorList>
            <person name="Peng X."/>
        </authorList>
    </citation>
    <scope>NUCLEOTIDE SEQUENCE</scope>
    <source>
        <strain evidence="10">SIG66</strain>
    </source>
</reference>
<dbReference type="GO" id="GO:0003677">
    <property type="term" value="F:DNA binding"/>
    <property type="evidence" value="ECO:0007669"/>
    <property type="project" value="InterPro"/>
</dbReference>
<dbReference type="Pfam" id="PF02384">
    <property type="entry name" value="N6_Mtase"/>
    <property type="match status" value="1"/>
</dbReference>
<dbReference type="PANTHER" id="PTHR42933">
    <property type="entry name" value="SLR6095 PROTEIN"/>
    <property type="match status" value="1"/>
</dbReference>
<evidence type="ECO:0000256" key="5">
    <source>
        <dbReference type="ARBA" id="ARBA00022691"/>
    </source>
</evidence>
<dbReference type="PRINTS" id="PR00507">
    <property type="entry name" value="N12N6MTFRASE"/>
</dbReference>
<dbReference type="InterPro" id="IPR022749">
    <property type="entry name" value="D12N6_MeTrfase_N"/>
</dbReference>
<evidence type="ECO:0000313" key="10">
    <source>
        <dbReference type="EMBL" id="MBE6421142.1"/>
    </source>
</evidence>
<dbReference type="EC" id="2.1.1.72" evidence="2"/>
<dbReference type="GO" id="GO:0009007">
    <property type="term" value="F:site-specific DNA-methyltransferase (adenine-specific) activity"/>
    <property type="evidence" value="ECO:0007669"/>
    <property type="project" value="UniProtKB-EC"/>
</dbReference>
<keyword evidence="4" id="KW-0808">Transferase</keyword>
<dbReference type="InterPro" id="IPR002052">
    <property type="entry name" value="DNA_methylase_N6_adenine_CS"/>
</dbReference>
<dbReference type="PANTHER" id="PTHR42933:SF3">
    <property type="entry name" value="TYPE I RESTRICTION ENZYME MJAVIII METHYLASE SUBUNIT"/>
    <property type="match status" value="1"/>
</dbReference>